<evidence type="ECO:0000313" key="3">
    <source>
        <dbReference type="EMBL" id="NKY98339.1"/>
    </source>
</evidence>
<comment type="caution">
    <text evidence="3">The sequence shown here is derived from an EMBL/GenBank/DDBJ whole genome shotgun (WGS) entry which is preliminary data.</text>
</comment>
<protein>
    <submittedName>
        <fullName evidence="3">DUF4178 domain-containing protein</fullName>
    </submittedName>
</protein>
<sequence>MAIELLLLLILVGVAVVIGVLVYAQRAKKPKTASEPPAPPRDPFADTGDSTAGDPRAIKAGDMIDWGTERTWIRGTLRLSEGGFTWSEHFLEVEGGKRWLSVEEDPDVELALWTGRPDLDIIPQGKSIELEGTVYRLQEKGTGSYRSEGTTGLKASGGLDYADYESDDGRLLSFERFDHGRWEASTGDKVAPGTFTIYPGS</sequence>
<gene>
    <name evidence="3" type="ORF">HGB44_11845</name>
</gene>
<reference evidence="3 4" key="1">
    <citation type="submission" date="2020-04" db="EMBL/GenBank/DDBJ databases">
        <title>MicrobeNet Type strains.</title>
        <authorList>
            <person name="Nicholson A.C."/>
        </authorList>
    </citation>
    <scope>NUCLEOTIDE SEQUENCE [LARGE SCALE GENOMIC DNA]</scope>
    <source>
        <strain evidence="3 4">ATCC 23612</strain>
    </source>
</reference>
<proteinExistence type="predicted"/>
<feature type="domain" description="DUF4178" evidence="2">
    <location>
        <begin position="59"/>
        <end position="192"/>
    </location>
</feature>
<organism evidence="3 4">
    <name type="scientific">Nocardiopsis alborubida</name>
    <dbReference type="NCBI Taxonomy" id="146802"/>
    <lineage>
        <taxon>Bacteria</taxon>
        <taxon>Bacillati</taxon>
        <taxon>Actinomycetota</taxon>
        <taxon>Actinomycetes</taxon>
        <taxon>Streptosporangiales</taxon>
        <taxon>Nocardiopsidaceae</taxon>
        <taxon>Nocardiopsis</taxon>
    </lineage>
</organism>
<evidence type="ECO:0000256" key="1">
    <source>
        <dbReference type="SAM" id="MobiDB-lite"/>
    </source>
</evidence>
<dbReference type="AlphaFoldDB" id="A0A7X6MCD1"/>
<evidence type="ECO:0000313" key="4">
    <source>
        <dbReference type="Proteomes" id="UP000553209"/>
    </source>
</evidence>
<dbReference type="Proteomes" id="UP000553209">
    <property type="component" value="Unassembled WGS sequence"/>
</dbReference>
<feature type="region of interest" description="Disordered" evidence="1">
    <location>
        <begin position="29"/>
        <end position="60"/>
    </location>
</feature>
<accession>A0A7X6MCD1</accession>
<evidence type="ECO:0000259" key="2">
    <source>
        <dbReference type="Pfam" id="PF13785"/>
    </source>
</evidence>
<dbReference type="RefSeq" id="WP_061079629.1">
    <property type="nucleotide sequence ID" value="NZ_JAAXPG010000009.1"/>
</dbReference>
<dbReference type="EMBL" id="JAAXPG010000009">
    <property type="protein sequence ID" value="NKY98339.1"/>
    <property type="molecule type" value="Genomic_DNA"/>
</dbReference>
<name>A0A7X6MCD1_9ACTN</name>
<dbReference type="InterPro" id="IPR025235">
    <property type="entry name" value="DUF4178"/>
</dbReference>
<dbReference type="Pfam" id="PF13785">
    <property type="entry name" value="DUF4178"/>
    <property type="match status" value="1"/>
</dbReference>
<keyword evidence="4" id="KW-1185">Reference proteome</keyword>